<name>A0A6L2KUE4_TANCI</name>
<dbReference type="EMBL" id="BKCJ010002896">
    <property type="protein sequence ID" value="GEU51635.1"/>
    <property type="molecule type" value="Genomic_DNA"/>
</dbReference>
<reference evidence="1" key="1">
    <citation type="journal article" date="2019" name="Sci. Rep.">
        <title>Draft genome of Tanacetum cinerariifolium, the natural source of mosquito coil.</title>
        <authorList>
            <person name="Yamashiro T."/>
            <person name="Shiraishi A."/>
            <person name="Satake H."/>
            <person name="Nakayama K."/>
        </authorList>
    </citation>
    <scope>NUCLEOTIDE SEQUENCE</scope>
</reference>
<comment type="caution">
    <text evidence="1">The sequence shown here is derived from an EMBL/GenBank/DDBJ whole genome shotgun (WGS) entry which is preliminary data.</text>
</comment>
<evidence type="ECO:0000313" key="1">
    <source>
        <dbReference type="EMBL" id="GEU51635.1"/>
    </source>
</evidence>
<gene>
    <name evidence="1" type="ORF">Tci_023613</name>
</gene>
<sequence>MKKRSGENIYKIRVIINEITPTLLIQVHKKSGSIVGSAKTSFVGGKKLRLSKLGSASDVQRGGIIGLQLGYLGGILRLDNTLNCETESAWPVGYIEGSRRDCSRWDRPKLHFYRPS</sequence>
<protein>
    <submittedName>
        <fullName evidence="1">Uncharacterized protein</fullName>
    </submittedName>
</protein>
<proteinExistence type="predicted"/>
<organism evidence="1">
    <name type="scientific">Tanacetum cinerariifolium</name>
    <name type="common">Dalmatian daisy</name>
    <name type="synonym">Chrysanthemum cinerariifolium</name>
    <dbReference type="NCBI Taxonomy" id="118510"/>
    <lineage>
        <taxon>Eukaryota</taxon>
        <taxon>Viridiplantae</taxon>
        <taxon>Streptophyta</taxon>
        <taxon>Embryophyta</taxon>
        <taxon>Tracheophyta</taxon>
        <taxon>Spermatophyta</taxon>
        <taxon>Magnoliopsida</taxon>
        <taxon>eudicotyledons</taxon>
        <taxon>Gunneridae</taxon>
        <taxon>Pentapetalae</taxon>
        <taxon>asterids</taxon>
        <taxon>campanulids</taxon>
        <taxon>Asterales</taxon>
        <taxon>Asteraceae</taxon>
        <taxon>Asteroideae</taxon>
        <taxon>Anthemideae</taxon>
        <taxon>Anthemidinae</taxon>
        <taxon>Tanacetum</taxon>
    </lineage>
</organism>
<accession>A0A6L2KUE4</accession>
<dbReference type="AlphaFoldDB" id="A0A6L2KUE4"/>